<dbReference type="HOGENOM" id="CLU_015257_1_0_1"/>
<dbReference type="CDD" id="cd20704">
    <property type="entry name" value="Orc3"/>
    <property type="match status" value="1"/>
</dbReference>
<keyword evidence="10" id="KW-1185">Reference proteome</keyword>
<dbReference type="InterPro" id="IPR020795">
    <property type="entry name" value="ORC3"/>
</dbReference>
<reference evidence="9 10" key="1">
    <citation type="submission" date="2015-01" db="EMBL/GenBank/DDBJ databases">
        <title>The Genome Sequence of Exophiala spinifera CBS89968.</title>
        <authorList>
            <consortium name="The Broad Institute Genomics Platform"/>
            <person name="Cuomo C."/>
            <person name="de Hoog S."/>
            <person name="Gorbushina A."/>
            <person name="Stielow B."/>
            <person name="Teixiera M."/>
            <person name="Abouelleil A."/>
            <person name="Chapman S.B."/>
            <person name="Priest M."/>
            <person name="Young S.K."/>
            <person name="Wortman J."/>
            <person name="Nusbaum C."/>
            <person name="Birren B."/>
        </authorList>
    </citation>
    <scope>NUCLEOTIDE SEQUENCE [LARGE SCALE GENOMIC DNA]</scope>
    <source>
        <strain evidence="9 10">CBS 89968</strain>
    </source>
</reference>
<evidence type="ECO:0000259" key="8">
    <source>
        <dbReference type="Pfam" id="PF18137"/>
    </source>
</evidence>
<dbReference type="AlphaFoldDB" id="A0A0D2C9E4"/>
<dbReference type="EMBL" id="KN847492">
    <property type="protein sequence ID" value="KIW20204.1"/>
    <property type="molecule type" value="Genomic_DNA"/>
</dbReference>
<dbReference type="GO" id="GO:0005656">
    <property type="term" value="C:nuclear pre-replicative complex"/>
    <property type="evidence" value="ECO:0007669"/>
    <property type="project" value="TreeGrafter"/>
</dbReference>
<organism evidence="9 10">
    <name type="scientific">Exophiala spinifera</name>
    <dbReference type="NCBI Taxonomy" id="91928"/>
    <lineage>
        <taxon>Eukaryota</taxon>
        <taxon>Fungi</taxon>
        <taxon>Dikarya</taxon>
        <taxon>Ascomycota</taxon>
        <taxon>Pezizomycotina</taxon>
        <taxon>Eurotiomycetes</taxon>
        <taxon>Chaetothyriomycetidae</taxon>
        <taxon>Chaetothyriales</taxon>
        <taxon>Herpotrichiellaceae</taxon>
        <taxon>Exophiala</taxon>
    </lineage>
</organism>
<comment type="subcellular location">
    <subcellularLocation>
        <location evidence="1">Nucleus</location>
    </subcellularLocation>
</comment>
<dbReference type="RefSeq" id="XP_016240420.1">
    <property type="nucleotide sequence ID" value="XM_016375144.1"/>
</dbReference>
<evidence type="ECO:0000256" key="6">
    <source>
        <dbReference type="SAM" id="MobiDB-lite"/>
    </source>
</evidence>
<dbReference type="Pfam" id="PF07034">
    <property type="entry name" value="ORC3_N"/>
    <property type="match status" value="1"/>
</dbReference>
<dbReference type="GO" id="GO:0003688">
    <property type="term" value="F:DNA replication origin binding"/>
    <property type="evidence" value="ECO:0007669"/>
    <property type="project" value="TreeGrafter"/>
</dbReference>
<keyword evidence="4" id="KW-0238">DNA-binding</keyword>
<evidence type="ECO:0000256" key="1">
    <source>
        <dbReference type="ARBA" id="ARBA00004123"/>
    </source>
</evidence>
<dbReference type="InterPro" id="IPR045667">
    <property type="entry name" value="ORC3_N"/>
</dbReference>
<evidence type="ECO:0000313" key="9">
    <source>
        <dbReference type="EMBL" id="KIW20204.1"/>
    </source>
</evidence>
<feature type="domain" description="Origin recognition complex subunit 3 winged helix C-terminal" evidence="8">
    <location>
        <begin position="582"/>
        <end position="714"/>
    </location>
</feature>
<name>A0A0D2C9E4_9EURO</name>
<dbReference type="GO" id="GO:0005664">
    <property type="term" value="C:nuclear origin of replication recognition complex"/>
    <property type="evidence" value="ECO:0007669"/>
    <property type="project" value="InterPro"/>
</dbReference>
<comment type="similarity">
    <text evidence="2">Belongs to the ORC3 family.</text>
</comment>
<evidence type="ECO:0000256" key="2">
    <source>
        <dbReference type="ARBA" id="ARBA00010977"/>
    </source>
</evidence>
<dbReference type="Proteomes" id="UP000053328">
    <property type="component" value="Unassembled WGS sequence"/>
</dbReference>
<evidence type="ECO:0000256" key="4">
    <source>
        <dbReference type="ARBA" id="ARBA00023125"/>
    </source>
</evidence>
<accession>A0A0D2C9E4</accession>
<evidence type="ECO:0000256" key="5">
    <source>
        <dbReference type="ARBA" id="ARBA00023242"/>
    </source>
</evidence>
<dbReference type="PANTHER" id="PTHR12748:SF0">
    <property type="entry name" value="ORIGIN RECOGNITION COMPLEX SUBUNIT 3"/>
    <property type="match status" value="1"/>
</dbReference>
<evidence type="ECO:0000256" key="3">
    <source>
        <dbReference type="ARBA" id="ARBA00022705"/>
    </source>
</evidence>
<feature type="region of interest" description="Disordered" evidence="6">
    <location>
        <begin position="25"/>
        <end position="51"/>
    </location>
</feature>
<proteinExistence type="inferred from homology"/>
<dbReference type="Pfam" id="PF18137">
    <property type="entry name" value="WHD_ORC"/>
    <property type="match status" value="1"/>
</dbReference>
<feature type="domain" description="Origin recognition complex subunit 3 N-terminal" evidence="7">
    <location>
        <begin position="11"/>
        <end position="346"/>
    </location>
</feature>
<dbReference type="STRING" id="91928.A0A0D2C9E4"/>
<gene>
    <name evidence="9" type="ORF">PV08_00779</name>
</gene>
<dbReference type="InterPro" id="IPR040855">
    <property type="entry name" value="ORC_WH_C"/>
</dbReference>
<keyword evidence="3" id="KW-0235">DNA replication</keyword>
<sequence>MDTEEVYVDDNAHTGCYVFRSTDNEQHEDFDQRPKKRRKLGTPGHGTLNKDEEYTWPRLLGGHESPEGPEVRQQLFHTLWAQQEAKIDAVTGKVDKNFVDEMLDYVRNSQVDRSDDKIGTGLVVSTRGRDTYKDLSRGWEGVGSHTSTEILIRLQPSHAPSLQIALKNVIRLALSQRRGMDEYNNFLAANKGMIPMNFDLELLKLYSVKYGIQRVLVFISDIEAFDTGVFSELAATFRSWTDRIPFVLFIEISTTVALFESRLSRSTVSHLDARVFESLHAEDQIDPLFEIYATIQDSGAGVFLGPATLGVLAELAEDQGCTTETIIRALKYVFMSHFFANPLSVFAVSDANTALSDNPSLAQTIRNTAGFRAHCENLANGTKAQRQHLRTLLVSDAALENEAIQSLRAGQERMRLILTTVAALRIIYRQLHGTTALSSFEVQRQLLASLPDLTESRIFDEIESAVRSMAAFEDFRDLLSATSKEIEDLNTFEPESEGYDADQAIPNLHSIRDKLQFDVPTTTRDVSELTNAFLNLLTRYVQSRTTYASASPETSPWTSFMAEAYMYNLKSPLSAIVRPRTRYALERALTRPSDYLGCDCCMLDKGTILDKTTLPPTSLLLSMLNEAGTVINVRDLWDAFRGMVAPSLGHSGTEQNGDKDTEDTEEEDHEDMDEATERKALALFYRSVAELRHLGLIRQSKRKPGVDCVAKTAWMGL</sequence>
<dbReference type="GeneID" id="27327862"/>
<feature type="region of interest" description="Disordered" evidence="6">
    <location>
        <begin position="647"/>
        <end position="673"/>
    </location>
</feature>
<evidence type="ECO:0000259" key="7">
    <source>
        <dbReference type="Pfam" id="PF07034"/>
    </source>
</evidence>
<dbReference type="GO" id="GO:0031261">
    <property type="term" value="C:DNA replication preinitiation complex"/>
    <property type="evidence" value="ECO:0007669"/>
    <property type="project" value="TreeGrafter"/>
</dbReference>
<evidence type="ECO:0000313" key="10">
    <source>
        <dbReference type="Proteomes" id="UP000053328"/>
    </source>
</evidence>
<dbReference type="OrthoDB" id="10265211at2759"/>
<keyword evidence="5" id="KW-0539">Nucleus</keyword>
<feature type="compositionally biased region" description="Acidic residues" evidence="6">
    <location>
        <begin position="660"/>
        <end position="673"/>
    </location>
</feature>
<dbReference type="VEuPathDB" id="FungiDB:PV08_00779"/>
<protein>
    <submittedName>
        <fullName evidence="9">Uncharacterized protein</fullName>
    </submittedName>
</protein>
<dbReference type="PANTHER" id="PTHR12748">
    <property type="entry name" value="ORIGIN RECOGNITION COMPLEX SUBUNIT 3"/>
    <property type="match status" value="1"/>
</dbReference>
<dbReference type="GO" id="GO:0006270">
    <property type="term" value="P:DNA replication initiation"/>
    <property type="evidence" value="ECO:0007669"/>
    <property type="project" value="TreeGrafter"/>
</dbReference>